<dbReference type="EMBL" id="SJOL01009960">
    <property type="protein sequence ID" value="TGZ54689.1"/>
    <property type="molecule type" value="Genomic_DNA"/>
</dbReference>
<accession>A0A4S2L2L0</accession>
<gene>
    <name evidence="1" type="ORF">CRM22_010577</name>
</gene>
<protein>
    <submittedName>
        <fullName evidence="1">Uncharacterized protein</fullName>
    </submittedName>
</protein>
<evidence type="ECO:0000313" key="2">
    <source>
        <dbReference type="Proteomes" id="UP000308267"/>
    </source>
</evidence>
<name>A0A4S2L2L0_OPIFE</name>
<reference evidence="1 2" key="1">
    <citation type="journal article" date="2019" name="BMC Genomics">
        <title>New insights from Opisthorchis felineus genome: update on genomics of the epidemiologically important liver flukes.</title>
        <authorList>
            <person name="Ershov N.I."/>
            <person name="Mordvinov V.A."/>
            <person name="Prokhortchouk E.B."/>
            <person name="Pakharukova M.Y."/>
            <person name="Gunbin K.V."/>
            <person name="Ustyantsev K."/>
            <person name="Genaev M.A."/>
            <person name="Blinov A.G."/>
            <person name="Mazur A."/>
            <person name="Boulygina E."/>
            <person name="Tsygankova S."/>
            <person name="Khrameeva E."/>
            <person name="Chekanov N."/>
            <person name="Fan G."/>
            <person name="Xiao A."/>
            <person name="Zhang H."/>
            <person name="Xu X."/>
            <person name="Yang H."/>
            <person name="Solovyev V."/>
            <person name="Lee S.M."/>
            <person name="Liu X."/>
            <person name="Afonnikov D.A."/>
            <person name="Skryabin K.G."/>
        </authorList>
    </citation>
    <scope>NUCLEOTIDE SEQUENCE [LARGE SCALE GENOMIC DNA]</scope>
    <source>
        <strain evidence="1">AK-0245</strain>
        <tissue evidence="1">Whole organism</tissue>
    </source>
</reference>
<organism evidence="1 2">
    <name type="scientific">Opisthorchis felineus</name>
    <dbReference type="NCBI Taxonomy" id="147828"/>
    <lineage>
        <taxon>Eukaryota</taxon>
        <taxon>Metazoa</taxon>
        <taxon>Spiralia</taxon>
        <taxon>Lophotrochozoa</taxon>
        <taxon>Platyhelminthes</taxon>
        <taxon>Trematoda</taxon>
        <taxon>Digenea</taxon>
        <taxon>Opisthorchiida</taxon>
        <taxon>Opisthorchiata</taxon>
        <taxon>Opisthorchiidae</taxon>
        <taxon>Opisthorchis</taxon>
    </lineage>
</organism>
<evidence type="ECO:0000313" key="1">
    <source>
        <dbReference type="EMBL" id="TGZ54689.1"/>
    </source>
</evidence>
<keyword evidence="2" id="KW-1185">Reference proteome</keyword>
<sequence length="90" mass="9945">MREAYVWDLEAQQCRDDHGCDASYLTPSGTMPSAASVCVESGREASVLNTDVMLSMMMMMMMMSPAHSTNSNVGHSSKNICFWQSRNRSG</sequence>
<dbReference type="Proteomes" id="UP000308267">
    <property type="component" value="Unassembled WGS sequence"/>
</dbReference>
<comment type="caution">
    <text evidence="1">The sequence shown here is derived from an EMBL/GenBank/DDBJ whole genome shotgun (WGS) entry which is preliminary data.</text>
</comment>
<proteinExistence type="predicted"/>
<dbReference type="AlphaFoldDB" id="A0A4S2L2L0"/>